<protein>
    <submittedName>
        <fullName evidence="15">Uncharacterized protein</fullName>
    </submittedName>
</protein>
<dbReference type="InterPro" id="IPR000679">
    <property type="entry name" value="Znf_GATA"/>
</dbReference>
<dbReference type="Pfam" id="PF01448">
    <property type="entry name" value="ELM2"/>
    <property type="match status" value="1"/>
</dbReference>
<dbReference type="InterPro" id="IPR013088">
    <property type="entry name" value="Znf_NHR/GATA"/>
</dbReference>
<evidence type="ECO:0000256" key="7">
    <source>
        <dbReference type="ARBA" id="ARBA00023163"/>
    </source>
</evidence>
<evidence type="ECO:0000259" key="14">
    <source>
        <dbReference type="PROSITE" id="PS51293"/>
    </source>
</evidence>
<feature type="domain" description="ELM2" evidence="13">
    <location>
        <begin position="261"/>
        <end position="392"/>
    </location>
</feature>
<dbReference type="SMART" id="SM01189">
    <property type="entry name" value="ELM2"/>
    <property type="match status" value="1"/>
</dbReference>
<evidence type="ECO:0000256" key="8">
    <source>
        <dbReference type="ARBA" id="ARBA00023242"/>
    </source>
</evidence>
<dbReference type="Gene3D" id="2.30.30.490">
    <property type="match status" value="1"/>
</dbReference>
<dbReference type="PANTHER" id="PTHR13859">
    <property type="entry name" value="ATROPHIN-RELATED"/>
    <property type="match status" value="1"/>
</dbReference>
<dbReference type="GO" id="GO:0043565">
    <property type="term" value="F:sequence-specific DNA binding"/>
    <property type="evidence" value="ECO:0007669"/>
    <property type="project" value="InterPro"/>
</dbReference>
<dbReference type="GO" id="GO:0005634">
    <property type="term" value="C:nucleus"/>
    <property type="evidence" value="ECO:0007669"/>
    <property type="project" value="UniProtKB-SubCell"/>
</dbReference>
<dbReference type="AlphaFoldDB" id="A0A177BC72"/>
<dbReference type="GO" id="GO:0003682">
    <property type="term" value="F:chromatin binding"/>
    <property type="evidence" value="ECO:0007669"/>
    <property type="project" value="InterPro"/>
</dbReference>
<comment type="subcellular location">
    <subcellularLocation>
        <location evidence="1">Nucleus</location>
    </subcellularLocation>
</comment>
<dbReference type="GO" id="GO:0003714">
    <property type="term" value="F:transcription corepressor activity"/>
    <property type="evidence" value="ECO:0007669"/>
    <property type="project" value="TreeGrafter"/>
</dbReference>
<evidence type="ECO:0000313" key="16">
    <source>
        <dbReference type="Proteomes" id="UP000078046"/>
    </source>
</evidence>
<dbReference type="InterPro" id="IPR009057">
    <property type="entry name" value="Homeodomain-like_sf"/>
</dbReference>
<dbReference type="InterPro" id="IPR001005">
    <property type="entry name" value="SANT/Myb"/>
</dbReference>
<evidence type="ECO:0000256" key="5">
    <source>
        <dbReference type="ARBA" id="ARBA00023015"/>
    </source>
</evidence>
<keyword evidence="16" id="KW-1185">Reference proteome</keyword>
<gene>
    <name evidence="15" type="ORF">A3Q56_00388</name>
</gene>
<feature type="domain" description="GATA-type" evidence="11">
    <location>
        <begin position="496"/>
        <end position="550"/>
    </location>
</feature>
<dbReference type="Gene3D" id="1.10.10.60">
    <property type="entry name" value="Homeodomain-like"/>
    <property type="match status" value="1"/>
</dbReference>
<dbReference type="GO" id="GO:0008270">
    <property type="term" value="F:zinc ion binding"/>
    <property type="evidence" value="ECO:0007669"/>
    <property type="project" value="UniProtKB-KW"/>
</dbReference>
<dbReference type="PROSITE" id="PS51038">
    <property type="entry name" value="BAH"/>
    <property type="match status" value="1"/>
</dbReference>
<comment type="caution">
    <text evidence="15">The sequence shown here is derived from an EMBL/GenBank/DDBJ whole genome shotgun (WGS) entry which is preliminary data.</text>
</comment>
<evidence type="ECO:0000256" key="6">
    <source>
        <dbReference type="ARBA" id="ARBA00023125"/>
    </source>
</evidence>
<dbReference type="InterPro" id="IPR017884">
    <property type="entry name" value="SANT_dom"/>
</dbReference>
<dbReference type="Gene3D" id="4.10.1240.50">
    <property type="match status" value="1"/>
</dbReference>
<evidence type="ECO:0000256" key="1">
    <source>
        <dbReference type="ARBA" id="ARBA00004123"/>
    </source>
</evidence>
<sequence length="1202" mass="140470">MLVCALTISLDYMPSSINLNNDLNNSQVSVMNQIESSNEDDNLVKNATTQVSRVQEPRICRLTIYNDTTTNSYYCAPQTNHATVDRPTLLFDKSKMNTKHFKNHLLDNIENYPVSVPETLVQDNVQYQIGDNIYIDIKRPECPYKICKILYFKTNKRDNVFVCTKNYLRVNDLSTNVYYNLQSDRKNSEENFKCEDKIAHRELFFTESTEMYSALLIRGKVNVMNFDNISVVYKDFKSSIDTYYSIYNYNTETKRLSTRDGQVRIGKSQQADIPDLVDKSEISNTLPNQKCHKSESMSVLVWEPNKISNVELKKYITSVRKLSQNCASVEPYIAQYRAIKDPYVLPFISKSDDIANHYDRVRIDDIYELSLETLFNQNYKTDKALKIIRKTEFPKSLNEIWSLEDVKKFEKGIRQYGKDFFRIHNEHLKHKNPSELIEYYYYWKKYQVEGPTKNRRYRAVNPYKRFRRIQNQIDSDDQTSTSECSETEEIDGKIKEHNGYYCRNCFTIVSKNWHHSGFDRKLFCFKCRIYFKQYGTARQVDENKCAPQSSDIFVTLNEQYHTPKRYLRSRKVRKGKRRGPKKKENYAETPLIVQPKSPISSTSVSSTDGKISENENSRDFPKLECEETLKTYEKMDVVDERLKYICNSSLISCFFKNINVECNPYSDKNDITDNVNSKIQEIKFNGVKMKDQKENIKIETKSIDNGNASKTEQKKIKLDKSNDLKAKIKKSETVDNVEKSDKLNKCIEMETDKLSNVKFNIDIEMKPVTSKSVANANIGEKFDIKRNVQRSKTPPLTPNVHKKDKVDANETALNLVIKNKCTKKQKMDKFEYDVKNFKRTKLKIYKSKHSAFHLIRNITNQSDTSCCRTDVYFQGNEKINHVLNSQKTNTELMYAVKDKNETELQRSNQMSIMTPGNQSNTSLNNINQKGNAATLNYYNQLAMKILESKDGMNPGPAPRKTHLNYYMKNKNDEKLEMYYKSLMTNNPNNPINYGNYNSSVGDYKSQVMGLPEKSKSAVPFMQPMDYLHKKDLKMATDQNILKGTEQTNFNPFIHNMMNKPDNFYHPGRMDPRYANSIPNIMNPQYNNMQMQNQFPINVNLLKNDNQNYANNQTHSSNKLMTDYLKAIQTQNMQFPVYPSQSQNLNQNPTTSQNLTQNQNEAYCQYILSQMKEFENQPKNFVSMSDLANYLNMRNKDKKYNYK</sequence>
<dbReference type="SUPFAM" id="SSF46689">
    <property type="entry name" value="Homeodomain-like"/>
    <property type="match status" value="1"/>
</dbReference>
<dbReference type="SMART" id="SM00439">
    <property type="entry name" value="BAH"/>
    <property type="match status" value="1"/>
</dbReference>
<keyword evidence="4" id="KW-0862">Zinc</keyword>
<evidence type="ECO:0000313" key="15">
    <source>
        <dbReference type="EMBL" id="OAF71826.1"/>
    </source>
</evidence>
<dbReference type="Proteomes" id="UP000078046">
    <property type="component" value="Unassembled WGS sequence"/>
</dbReference>
<dbReference type="PROSITE" id="PS51293">
    <property type="entry name" value="SANT"/>
    <property type="match status" value="1"/>
</dbReference>
<evidence type="ECO:0000256" key="9">
    <source>
        <dbReference type="PROSITE-ProRule" id="PRU00094"/>
    </source>
</evidence>
<dbReference type="SUPFAM" id="SSF57716">
    <property type="entry name" value="Glucocorticoid receptor-like (DNA-binding domain)"/>
    <property type="match status" value="1"/>
</dbReference>
<keyword evidence="8" id="KW-0539">Nucleus</keyword>
<dbReference type="InterPro" id="IPR000949">
    <property type="entry name" value="ELM2_dom"/>
</dbReference>
<name>A0A177BC72_9BILA</name>
<dbReference type="InterPro" id="IPR001025">
    <property type="entry name" value="BAH_dom"/>
</dbReference>
<dbReference type="CDD" id="cd00202">
    <property type="entry name" value="ZnF_GATA"/>
    <property type="match status" value="1"/>
</dbReference>
<evidence type="ECO:0000256" key="10">
    <source>
        <dbReference type="SAM" id="MobiDB-lite"/>
    </source>
</evidence>
<evidence type="ECO:0000256" key="3">
    <source>
        <dbReference type="ARBA" id="ARBA00022771"/>
    </source>
</evidence>
<evidence type="ECO:0000259" key="13">
    <source>
        <dbReference type="PROSITE" id="PS51156"/>
    </source>
</evidence>
<dbReference type="EMBL" id="LWCA01000021">
    <property type="protein sequence ID" value="OAF71826.1"/>
    <property type="molecule type" value="Genomic_DNA"/>
</dbReference>
<dbReference type="PROSITE" id="PS51156">
    <property type="entry name" value="ELM2"/>
    <property type="match status" value="1"/>
</dbReference>
<evidence type="ECO:0000259" key="11">
    <source>
        <dbReference type="PROSITE" id="PS50114"/>
    </source>
</evidence>
<keyword evidence="2" id="KW-0479">Metal-binding</keyword>
<feature type="domain" description="SANT" evidence="14">
    <location>
        <begin position="396"/>
        <end position="448"/>
    </location>
</feature>
<dbReference type="FunFam" id="1.10.10.60:FF:000012">
    <property type="entry name" value="Metastasis-associated 1 family, member 3"/>
    <property type="match status" value="1"/>
</dbReference>
<dbReference type="Gene3D" id="3.30.50.10">
    <property type="entry name" value="Erythroid Transcription Factor GATA-1, subunit A"/>
    <property type="match status" value="1"/>
</dbReference>
<accession>A0A177BC72</accession>
<feature type="compositionally biased region" description="Low complexity" evidence="10">
    <location>
        <begin position="595"/>
        <end position="609"/>
    </location>
</feature>
<feature type="domain" description="BAH" evidence="12">
    <location>
        <begin position="125"/>
        <end position="260"/>
    </location>
</feature>
<keyword evidence="3 9" id="KW-0863">Zinc-finger</keyword>
<evidence type="ECO:0000256" key="4">
    <source>
        <dbReference type="ARBA" id="ARBA00022833"/>
    </source>
</evidence>
<dbReference type="OrthoDB" id="6147534at2759"/>
<keyword evidence="5" id="KW-0805">Transcription regulation</keyword>
<proteinExistence type="predicted"/>
<dbReference type="PROSITE" id="PS50114">
    <property type="entry name" value="GATA_ZN_FINGER_2"/>
    <property type="match status" value="1"/>
</dbReference>
<feature type="compositionally biased region" description="Basic residues" evidence="10">
    <location>
        <begin position="570"/>
        <end position="581"/>
    </location>
</feature>
<reference evidence="15 16" key="1">
    <citation type="submission" date="2016-04" db="EMBL/GenBank/DDBJ databases">
        <title>The genome of Intoshia linei affirms orthonectids as highly simplified spiralians.</title>
        <authorList>
            <person name="Mikhailov K.V."/>
            <person name="Slusarev G.S."/>
            <person name="Nikitin M.A."/>
            <person name="Logacheva M.D."/>
            <person name="Penin A."/>
            <person name="Aleoshin V."/>
            <person name="Panchin Y.V."/>
        </authorList>
    </citation>
    <scope>NUCLEOTIDE SEQUENCE [LARGE SCALE GENOMIC DNA]</scope>
    <source>
        <strain evidence="15">Intl2013</strain>
        <tissue evidence="15">Whole animal</tissue>
    </source>
</reference>
<dbReference type="PANTHER" id="PTHR13859:SF11">
    <property type="entry name" value="GRUNGE, ISOFORM J"/>
    <property type="match status" value="1"/>
</dbReference>
<keyword evidence="7" id="KW-0804">Transcription</keyword>
<keyword evidence="6" id="KW-0238">DNA-binding</keyword>
<dbReference type="SMART" id="SM00401">
    <property type="entry name" value="ZnF_GATA"/>
    <property type="match status" value="1"/>
</dbReference>
<evidence type="ECO:0000256" key="2">
    <source>
        <dbReference type="ARBA" id="ARBA00022723"/>
    </source>
</evidence>
<organism evidence="15 16">
    <name type="scientific">Intoshia linei</name>
    <dbReference type="NCBI Taxonomy" id="1819745"/>
    <lineage>
        <taxon>Eukaryota</taxon>
        <taxon>Metazoa</taxon>
        <taxon>Spiralia</taxon>
        <taxon>Lophotrochozoa</taxon>
        <taxon>Mesozoa</taxon>
        <taxon>Orthonectida</taxon>
        <taxon>Rhopaluridae</taxon>
        <taxon>Intoshia</taxon>
    </lineage>
</organism>
<evidence type="ECO:0000259" key="12">
    <source>
        <dbReference type="PROSITE" id="PS51038"/>
    </source>
</evidence>
<feature type="region of interest" description="Disordered" evidence="10">
    <location>
        <begin position="570"/>
        <end position="617"/>
    </location>
</feature>
<dbReference type="SMART" id="SM00717">
    <property type="entry name" value="SANT"/>
    <property type="match status" value="1"/>
</dbReference>
<dbReference type="InterPro" id="IPR043151">
    <property type="entry name" value="BAH_sf"/>
</dbReference>